<keyword evidence="1" id="KW-0472">Membrane</keyword>
<proteinExistence type="predicted"/>
<feature type="transmembrane region" description="Helical" evidence="1">
    <location>
        <begin position="14"/>
        <end position="37"/>
    </location>
</feature>
<keyword evidence="1" id="KW-0812">Transmembrane</keyword>
<evidence type="ECO:0000313" key="3">
    <source>
        <dbReference type="Proteomes" id="UP001500729"/>
    </source>
</evidence>
<organism evidence="2 3">
    <name type="scientific">Saccharopolyspora erythraea</name>
    <name type="common">Streptomyces erythraeus</name>
    <dbReference type="NCBI Taxonomy" id="1836"/>
    <lineage>
        <taxon>Bacteria</taxon>
        <taxon>Bacillati</taxon>
        <taxon>Actinomycetota</taxon>
        <taxon>Actinomycetes</taxon>
        <taxon>Pseudonocardiales</taxon>
        <taxon>Pseudonocardiaceae</taxon>
        <taxon>Saccharopolyspora</taxon>
    </lineage>
</organism>
<evidence type="ECO:0000256" key="1">
    <source>
        <dbReference type="SAM" id="Phobius"/>
    </source>
</evidence>
<feature type="transmembrane region" description="Helical" evidence="1">
    <location>
        <begin position="116"/>
        <end position="133"/>
    </location>
</feature>
<sequence>MNTAPDRDGPPRQLLVAILLWWVVAAFLVVRVAGMWLDRAELPVRLVQEGAASPEHAAQRAWELLTLNTAVQVFFVLVYCATTLLIRKRRPWARIVLSVCGLLHLVVTMSSGISNLPLAVGLVAALVLLWWPASGEWLTGEHD</sequence>
<gene>
    <name evidence="2" type="ORF">GCM10009533_28420</name>
</gene>
<name>A0ABN1CX96_SACER</name>
<reference evidence="2 3" key="1">
    <citation type="journal article" date="2019" name="Int. J. Syst. Evol. Microbiol.">
        <title>The Global Catalogue of Microorganisms (GCM) 10K type strain sequencing project: providing services to taxonomists for standard genome sequencing and annotation.</title>
        <authorList>
            <consortium name="The Broad Institute Genomics Platform"/>
            <consortium name="The Broad Institute Genome Sequencing Center for Infectious Disease"/>
            <person name="Wu L."/>
            <person name="Ma J."/>
        </authorList>
    </citation>
    <scope>NUCLEOTIDE SEQUENCE [LARGE SCALE GENOMIC DNA]</scope>
    <source>
        <strain evidence="2 3">JCM 10303</strain>
    </source>
</reference>
<keyword evidence="1" id="KW-1133">Transmembrane helix</keyword>
<dbReference type="RefSeq" id="WP_009943995.1">
    <property type="nucleotide sequence ID" value="NZ_BAAAGS010000016.1"/>
</dbReference>
<dbReference type="Proteomes" id="UP001500729">
    <property type="component" value="Unassembled WGS sequence"/>
</dbReference>
<dbReference type="EMBL" id="BAAAGS010000016">
    <property type="protein sequence ID" value="GAA0527442.1"/>
    <property type="molecule type" value="Genomic_DNA"/>
</dbReference>
<evidence type="ECO:0000313" key="2">
    <source>
        <dbReference type="EMBL" id="GAA0527442.1"/>
    </source>
</evidence>
<comment type="caution">
    <text evidence="2">The sequence shown here is derived from an EMBL/GenBank/DDBJ whole genome shotgun (WGS) entry which is preliminary data.</text>
</comment>
<protein>
    <recommendedName>
        <fullName evidence="4">Integral membrane protein</fullName>
    </recommendedName>
</protein>
<keyword evidence="3" id="KW-1185">Reference proteome</keyword>
<accession>A0ABN1CX96</accession>
<evidence type="ECO:0008006" key="4">
    <source>
        <dbReference type="Google" id="ProtNLM"/>
    </source>
</evidence>
<feature type="transmembrane region" description="Helical" evidence="1">
    <location>
        <begin position="64"/>
        <end position="86"/>
    </location>
</feature>